<gene>
    <name evidence="1" type="ORF">DIJ64_00185</name>
</gene>
<reference evidence="1 2" key="1">
    <citation type="submission" date="2018-05" db="EMBL/GenBank/DDBJ databases">
        <title>Evolution of small genomes with special reference to Mycobacterium leprae.</title>
        <authorList>
            <person name="Mohanty P.S."/>
            <person name="Bansal A.K."/>
            <person name="Gupta U.D."/>
            <person name="Naaz F."/>
            <person name="Dwivedi V.D."/>
            <person name="Singh H."/>
            <person name="Gupta G."/>
            <person name="Sharma S."/>
            <person name="Arora M."/>
        </authorList>
    </citation>
    <scope>NUCLEOTIDE SEQUENCE [LARGE SCALE GENOMIC DNA]</scope>
    <source>
        <strain evidence="1 2">MRHRU-235-G</strain>
    </source>
</reference>
<evidence type="ECO:0000313" key="1">
    <source>
        <dbReference type="EMBL" id="AWV47048.1"/>
    </source>
</evidence>
<organism evidence="1 2">
    <name type="scientific">Mycobacterium leprae</name>
    <dbReference type="NCBI Taxonomy" id="1769"/>
    <lineage>
        <taxon>Bacteria</taxon>
        <taxon>Bacillati</taxon>
        <taxon>Actinomycetota</taxon>
        <taxon>Actinomycetes</taxon>
        <taxon>Mycobacteriales</taxon>
        <taxon>Mycobacteriaceae</taxon>
        <taxon>Mycobacterium</taxon>
    </lineage>
</organism>
<dbReference type="Proteomes" id="UP000249682">
    <property type="component" value="Chromosome"/>
</dbReference>
<sequence>MQVVRTDRCSNGLAHGTCLPCEVSVVLLVVSVRQRTATDSCSLVPSTVTGAAGLLVAGGTGHGVALVAASCRHDRRTWLTCGAIAFSKPGLYVPRKTSIRALKLSWH</sequence>
<protein>
    <submittedName>
        <fullName evidence="1">Uncharacterized protein</fullName>
    </submittedName>
</protein>
<proteinExistence type="predicted"/>
<dbReference type="AlphaFoldDB" id="A0AAD0P7G5"/>
<name>A0AAD0P7G5_MYCLR</name>
<dbReference type="EMBL" id="CP029543">
    <property type="protein sequence ID" value="AWV47048.1"/>
    <property type="molecule type" value="Genomic_DNA"/>
</dbReference>
<evidence type="ECO:0000313" key="2">
    <source>
        <dbReference type="Proteomes" id="UP000249682"/>
    </source>
</evidence>
<accession>A0AAD0P7G5</accession>